<reference evidence="1" key="1">
    <citation type="submission" date="2020-03" db="EMBL/GenBank/DDBJ databases">
        <title>The deep terrestrial virosphere.</title>
        <authorList>
            <person name="Holmfeldt K."/>
            <person name="Nilsson E."/>
            <person name="Simone D."/>
            <person name="Lopez-Fernandez M."/>
            <person name="Wu X."/>
            <person name="de Brujin I."/>
            <person name="Lundin D."/>
            <person name="Andersson A."/>
            <person name="Bertilsson S."/>
            <person name="Dopson M."/>
        </authorList>
    </citation>
    <scope>NUCLEOTIDE SEQUENCE</scope>
    <source>
        <strain evidence="1">MM415A03541</strain>
    </source>
</reference>
<protein>
    <submittedName>
        <fullName evidence="1">Uncharacterized protein</fullName>
    </submittedName>
</protein>
<sequence>MIDLFADGISNIVIARVLEQCLKYDGNKYLFQSKNPGRFEELFYGIPKNSILATTIETNRGYKEMGNVAPIALNRAISMMRLSASIRTMVTVEPIMDFELDGLFPMIKMCNPEWVNIGADSKGHKLPEPSKEKTLALISELKSAGIDVKLKNNLSRIIGEFPK</sequence>
<proteinExistence type="predicted"/>
<dbReference type="EMBL" id="MT141825">
    <property type="protein sequence ID" value="QJA70844.1"/>
    <property type="molecule type" value="Genomic_DNA"/>
</dbReference>
<evidence type="ECO:0000313" key="1">
    <source>
        <dbReference type="EMBL" id="QJA70844.1"/>
    </source>
</evidence>
<organism evidence="1">
    <name type="scientific">viral metagenome</name>
    <dbReference type="NCBI Taxonomy" id="1070528"/>
    <lineage>
        <taxon>unclassified sequences</taxon>
        <taxon>metagenomes</taxon>
        <taxon>organismal metagenomes</taxon>
    </lineage>
</organism>
<name>A0A6M3JL58_9ZZZZ</name>
<gene>
    <name evidence="1" type="ORF">MM415A03541_0007</name>
</gene>
<dbReference type="AlphaFoldDB" id="A0A6M3JL58"/>
<accession>A0A6M3JL58</accession>